<keyword evidence="5 7" id="KW-0460">Magnesium</keyword>
<feature type="binding site" evidence="7">
    <location>
        <position position="176"/>
    </location>
    <ligand>
        <name>Mg(2+)</name>
        <dbReference type="ChEBI" id="CHEBI:18420"/>
        <label>1</label>
    </ligand>
</feature>
<dbReference type="GO" id="GO:0046872">
    <property type="term" value="F:metal ion binding"/>
    <property type="evidence" value="ECO:0007669"/>
    <property type="project" value="UniProtKB-KW"/>
</dbReference>
<evidence type="ECO:0000256" key="8">
    <source>
        <dbReference type="PIRSR" id="PIRSR604808-3"/>
    </source>
</evidence>
<dbReference type="InterPro" id="IPR005135">
    <property type="entry name" value="Endo/exonuclease/phosphatase"/>
</dbReference>
<dbReference type="InterPro" id="IPR036691">
    <property type="entry name" value="Endo/exonu/phosph_ase_sf"/>
</dbReference>
<proteinExistence type="inferred from homology"/>
<feature type="binding site" evidence="7">
    <location>
        <position position="282"/>
    </location>
    <ligand>
        <name>Mg(2+)</name>
        <dbReference type="ChEBI" id="CHEBI:18420"/>
        <label>1</label>
    </ligand>
</feature>
<comment type="cofactor">
    <cofactor evidence="7">
        <name>Mg(2+)</name>
        <dbReference type="ChEBI" id="CHEBI:18420"/>
    </cofactor>
    <cofactor evidence="7">
        <name>Mn(2+)</name>
        <dbReference type="ChEBI" id="CHEBI:29035"/>
    </cofactor>
    <text evidence="7">Probably binds two magnesium or manganese ions per subunit.</text>
</comment>
<keyword evidence="7" id="KW-0464">Manganese</keyword>
<dbReference type="Gene3D" id="3.60.10.10">
    <property type="entry name" value="Endonuclease/exonuclease/phosphatase"/>
    <property type="match status" value="1"/>
</dbReference>
<evidence type="ECO:0000256" key="4">
    <source>
        <dbReference type="ARBA" id="ARBA00022801"/>
    </source>
</evidence>
<feature type="binding site" evidence="7">
    <location>
        <position position="281"/>
    </location>
    <ligand>
        <name>Mg(2+)</name>
        <dbReference type="ChEBI" id="CHEBI:18420"/>
        <label>1</label>
    </ligand>
</feature>
<evidence type="ECO:0000259" key="9">
    <source>
        <dbReference type="Pfam" id="PF03372"/>
    </source>
</evidence>
<dbReference type="SUPFAM" id="SSF56219">
    <property type="entry name" value="DNase I-like"/>
    <property type="match status" value="1"/>
</dbReference>
<feature type="site" description="Transition state stabilizer" evidence="8">
    <location>
        <position position="178"/>
    </location>
</feature>
<dbReference type="GO" id="GO:0003906">
    <property type="term" value="F:DNA-(apurinic or apyrimidinic site) endonuclease activity"/>
    <property type="evidence" value="ECO:0007669"/>
    <property type="project" value="TreeGrafter"/>
</dbReference>
<comment type="cofactor">
    <cofactor evidence="1">
        <name>Mn(2+)</name>
        <dbReference type="ChEBI" id="CHEBI:29035"/>
    </cofactor>
</comment>
<feature type="domain" description="Endonuclease/exonuclease/phosphatase" evidence="9">
    <location>
        <begin position="7"/>
        <end position="282"/>
    </location>
</feature>
<evidence type="ECO:0000256" key="2">
    <source>
        <dbReference type="ARBA" id="ARBA00007092"/>
    </source>
</evidence>
<dbReference type="EMBL" id="HF935431">
    <property type="protein sequence ID" value="CCX30259.1"/>
    <property type="molecule type" value="Genomic_DNA"/>
</dbReference>
<feature type="binding site" evidence="7">
    <location>
        <position position="9"/>
    </location>
    <ligand>
        <name>Mg(2+)</name>
        <dbReference type="ChEBI" id="CHEBI:18420"/>
        <label>1</label>
    </ligand>
</feature>
<keyword evidence="4" id="KW-0378">Hydrolase</keyword>
<dbReference type="STRING" id="1076935.U4LDS8"/>
<feature type="binding site" evidence="7">
    <location>
        <position position="44"/>
    </location>
    <ligand>
        <name>Mg(2+)</name>
        <dbReference type="ChEBI" id="CHEBI:18420"/>
        <label>1</label>
    </ligand>
</feature>
<dbReference type="eggNOG" id="KOG1294">
    <property type="taxonomic scope" value="Eukaryota"/>
</dbReference>
<evidence type="ECO:0000256" key="5">
    <source>
        <dbReference type="ARBA" id="ARBA00022842"/>
    </source>
</evidence>
<dbReference type="FunFam" id="3.60.10.10:FF:000079">
    <property type="entry name" value="DNA-(apurinic or apyrimidinic site) lyase"/>
    <property type="match status" value="1"/>
</dbReference>
<dbReference type="Proteomes" id="UP000018144">
    <property type="component" value="Unassembled WGS sequence"/>
</dbReference>
<feature type="active site" evidence="6">
    <location>
        <position position="154"/>
    </location>
</feature>
<dbReference type="GO" id="GO:0008311">
    <property type="term" value="F:double-stranded DNA 3'-5' DNA exonuclease activity"/>
    <property type="evidence" value="ECO:0007669"/>
    <property type="project" value="TreeGrafter"/>
</dbReference>
<protein>
    <submittedName>
        <fullName evidence="10">Similar to DNA-(Apurinic or apyrimidinic site) lyase 2 acc. no. P87175</fullName>
    </submittedName>
</protein>
<dbReference type="PANTHER" id="PTHR22748:SF4">
    <property type="entry name" value="DNA-(APURINIC OR APYRIMIDINIC SITE) ENDONUCLEASE 2"/>
    <property type="match status" value="1"/>
</dbReference>
<evidence type="ECO:0000256" key="1">
    <source>
        <dbReference type="ARBA" id="ARBA00001936"/>
    </source>
</evidence>
<name>U4LDS8_PYROM</name>
<keyword evidence="11" id="KW-1185">Reference proteome</keyword>
<evidence type="ECO:0000313" key="11">
    <source>
        <dbReference type="Proteomes" id="UP000018144"/>
    </source>
</evidence>
<feature type="binding site" evidence="7">
    <location>
        <position position="178"/>
    </location>
    <ligand>
        <name>Mg(2+)</name>
        <dbReference type="ChEBI" id="CHEBI:18420"/>
        <label>1</label>
    </ligand>
</feature>
<evidence type="ECO:0000256" key="3">
    <source>
        <dbReference type="ARBA" id="ARBA00022723"/>
    </source>
</evidence>
<dbReference type="OMA" id="SFWICPR"/>
<dbReference type="GO" id="GO:0016829">
    <property type="term" value="F:lyase activity"/>
    <property type="evidence" value="ECO:0007669"/>
    <property type="project" value="UniProtKB-KW"/>
</dbReference>
<dbReference type="GO" id="GO:0005634">
    <property type="term" value="C:nucleus"/>
    <property type="evidence" value="ECO:0007669"/>
    <property type="project" value="TreeGrafter"/>
</dbReference>
<reference evidence="10 11" key="1">
    <citation type="journal article" date="2013" name="PLoS Genet.">
        <title>The genome and development-dependent transcriptomes of Pyronema confluens: a window into fungal evolution.</title>
        <authorList>
            <person name="Traeger S."/>
            <person name="Altegoer F."/>
            <person name="Freitag M."/>
            <person name="Gabaldon T."/>
            <person name="Kempken F."/>
            <person name="Kumar A."/>
            <person name="Marcet-Houben M."/>
            <person name="Poggeler S."/>
            <person name="Stajich J.E."/>
            <person name="Nowrousian M."/>
        </authorList>
    </citation>
    <scope>NUCLEOTIDE SEQUENCE [LARGE SCALE GENOMIC DNA]</scope>
    <source>
        <strain evidence="11">CBS 100304</strain>
        <tissue evidence="10">Vegetative mycelium</tissue>
    </source>
</reference>
<dbReference type="GO" id="GO:0006284">
    <property type="term" value="P:base-excision repair"/>
    <property type="evidence" value="ECO:0007669"/>
    <property type="project" value="TreeGrafter"/>
</dbReference>
<comment type="similarity">
    <text evidence="2">Belongs to the DNA repair enzymes AP/ExoA family.</text>
</comment>
<sequence>MALRITTWNVNGIRNPFGYHPWSSQKSFQHMFDVLEADIVCFQETKIQQKDLTDDMVIVPGWDSYFTFPKHKKGCYSGLAIYTRNSKCHPVKAEEGITGILESQGHAKKTYKSLPDSECIGGYPDLSNEEAVKLDSEGRALVLDFGAFVLIGVYCPAATDSARDHFRIAQVIVVGDLNIARDEIDAAGAKDMMKELGMRYWKETPTRKALDLLLDPNPAGQMVDLCREFFPHRVGMYTCWDVKKNKRPGNSGSRIDYILCSTAIKSWFLEANIQEGLMGSDHCPVYATLKPTVNYNGIEKSILDIINPESMFHQGERQSDISTPQPPRLCMKRYPEFTRRQNIKDMFNKMTSAATMNSGEKVQRHGSDSQGEPPLKKIRRDSAMMPFQRPRLPVNNTQKTLHGFFQHSPDVPNSSSRNSTAHKIHQPIRGELPMTNRERDLKEDTEGVVTESTINAKQNDFLDQTDSKKKWSLLFTKKRPPVCDGHGEECIQLSTKKPGPNCGRAFWANRSRWRVYNEVRSKIGMEM</sequence>
<dbReference type="GO" id="GO:0003677">
    <property type="term" value="F:DNA binding"/>
    <property type="evidence" value="ECO:0007669"/>
    <property type="project" value="InterPro"/>
</dbReference>
<dbReference type="InterPro" id="IPR004808">
    <property type="entry name" value="AP_endonuc_1"/>
</dbReference>
<gene>
    <name evidence="10" type="ORF">PCON_08385</name>
</gene>
<evidence type="ECO:0000256" key="6">
    <source>
        <dbReference type="PIRSR" id="PIRSR604808-1"/>
    </source>
</evidence>
<keyword evidence="10" id="KW-0456">Lyase</keyword>
<dbReference type="PANTHER" id="PTHR22748">
    <property type="entry name" value="AP ENDONUCLEASE"/>
    <property type="match status" value="1"/>
</dbReference>
<keyword evidence="3 7" id="KW-0479">Metal-binding</keyword>
<evidence type="ECO:0000256" key="7">
    <source>
        <dbReference type="PIRSR" id="PIRSR604808-2"/>
    </source>
</evidence>
<dbReference type="OrthoDB" id="391817at2759"/>
<feature type="active site" description="Proton acceptor" evidence="6">
    <location>
        <position position="282"/>
    </location>
</feature>
<dbReference type="AlphaFoldDB" id="U4LDS8"/>
<feature type="site" description="Important for catalytic activity" evidence="8">
    <location>
        <position position="256"/>
    </location>
</feature>
<dbReference type="PROSITE" id="PS51435">
    <property type="entry name" value="AP_NUCLEASE_F1_4"/>
    <property type="match status" value="1"/>
</dbReference>
<feature type="site" description="Interaction with DNA substrate" evidence="8">
    <location>
        <position position="282"/>
    </location>
</feature>
<dbReference type="Pfam" id="PF03372">
    <property type="entry name" value="Exo_endo_phos"/>
    <property type="match status" value="1"/>
</dbReference>
<dbReference type="InterPro" id="IPR020848">
    <property type="entry name" value="AP_endonuclease_F1_CS"/>
</dbReference>
<dbReference type="GO" id="GO:0008081">
    <property type="term" value="F:phosphoric diester hydrolase activity"/>
    <property type="evidence" value="ECO:0007669"/>
    <property type="project" value="TreeGrafter"/>
</dbReference>
<dbReference type="PROSITE" id="PS00728">
    <property type="entry name" value="AP_NUCLEASE_F1_3"/>
    <property type="match status" value="1"/>
</dbReference>
<feature type="active site" description="Proton donor/acceptor" evidence="6">
    <location>
        <position position="176"/>
    </location>
</feature>
<accession>U4LDS8</accession>
<dbReference type="CDD" id="cd09088">
    <property type="entry name" value="Ape2-like_AP-endo"/>
    <property type="match status" value="1"/>
</dbReference>
<evidence type="ECO:0000313" key="10">
    <source>
        <dbReference type="EMBL" id="CCX30259.1"/>
    </source>
</evidence>
<organism evidence="10 11">
    <name type="scientific">Pyronema omphalodes (strain CBS 100304)</name>
    <name type="common">Pyronema confluens</name>
    <dbReference type="NCBI Taxonomy" id="1076935"/>
    <lineage>
        <taxon>Eukaryota</taxon>
        <taxon>Fungi</taxon>
        <taxon>Dikarya</taxon>
        <taxon>Ascomycota</taxon>
        <taxon>Pezizomycotina</taxon>
        <taxon>Pezizomycetes</taxon>
        <taxon>Pezizales</taxon>
        <taxon>Pyronemataceae</taxon>
        <taxon>Pyronema</taxon>
    </lineage>
</organism>